<dbReference type="InterPro" id="IPR036397">
    <property type="entry name" value="RNaseH_sf"/>
</dbReference>
<sequence>MYDEEMPTPKRNRNHDEENSRNTEALRKVVHNLDQGVQANFFPCSTLASMIPQSSRPHRAPGLNPLDYSVWSILEEKACAKPHPTVESLKRALKKAWKEISLDTLIKIVDNFPKRLKACIEANGDIF</sequence>
<dbReference type="GO" id="GO:0003676">
    <property type="term" value="F:nucleic acid binding"/>
    <property type="evidence" value="ECO:0007669"/>
    <property type="project" value="InterPro"/>
</dbReference>
<name>A0A914E175_9BILA</name>
<dbReference type="AlphaFoldDB" id="A0A914E175"/>
<organism evidence="2 3">
    <name type="scientific">Acrobeloides nanus</name>
    <dbReference type="NCBI Taxonomy" id="290746"/>
    <lineage>
        <taxon>Eukaryota</taxon>
        <taxon>Metazoa</taxon>
        <taxon>Ecdysozoa</taxon>
        <taxon>Nematoda</taxon>
        <taxon>Chromadorea</taxon>
        <taxon>Rhabditida</taxon>
        <taxon>Tylenchina</taxon>
        <taxon>Cephalobomorpha</taxon>
        <taxon>Cephaloboidea</taxon>
        <taxon>Cephalobidae</taxon>
        <taxon>Acrobeloides</taxon>
    </lineage>
</organism>
<dbReference type="PANTHER" id="PTHR46068">
    <property type="entry name" value="PROTEIN CBG27172"/>
    <property type="match status" value="1"/>
</dbReference>
<dbReference type="Proteomes" id="UP000887540">
    <property type="component" value="Unplaced"/>
</dbReference>
<evidence type="ECO:0000313" key="3">
    <source>
        <dbReference type="WBParaSite" id="ACRNAN_scaffold5070.g12172.t1"/>
    </source>
</evidence>
<feature type="region of interest" description="Disordered" evidence="1">
    <location>
        <begin position="1"/>
        <end position="24"/>
    </location>
</feature>
<keyword evidence="2" id="KW-1185">Reference proteome</keyword>
<protein>
    <submittedName>
        <fullName evidence="3">HMG box domain-containing protein</fullName>
    </submittedName>
</protein>
<dbReference type="PANTHER" id="PTHR46068:SF1">
    <property type="entry name" value="TRANSPOSASE IS30-LIKE HTH DOMAIN-CONTAINING PROTEIN"/>
    <property type="match status" value="1"/>
</dbReference>
<dbReference type="WBParaSite" id="ACRNAN_scaffold5070.g12172.t1">
    <property type="protein sequence ID" value="ACRNAN_scaffold5070.g12172.t1"/>
    <property type="gene ID" value="ACRNAN_scaffold5070.g12172"/>
</dbReference>
<reference evidence="3" key="1">
    <citation type="submission" date="2022-11" db="UniProtKB">
        <authorList>
            <consortium name="WormBaseParasite"/>
        </authorList>
    </citation>
    <scope>IDENTIFICATION</scope>
</reference>
<evidence type="ECO:0000256" key="1">
    <source>
        <dbReference type="SAM" id="MobiDB-lite"/>
    </source>
</evidence>
<accession>A0A914E175</accession>
<proteinExistence type="predicted"/>
<feature type="compositionally biased region" description="Basic and acidic residues" evidence="1">
    <location>
        <begin position="14"/>
        <end position="24"/>
    </location>
</feature>
<evidence type="ECO:0000313" key="2">
    <source>
        <dbReference type="Proteomes" id="UP000887540"/>
    </source>
</evidence>
<dbReference type="Gene3D" id="3.30.420.10">
    <property type="entry name" value="Ribonuclease H-like superfamily/Ribonuclease H"/>
    <property type="match status" value="1"/>
</dbReference>